<dbReference type="InterPro" id="IPR007348">
    <property type="entry name" value="CopC_dom"/>
</dbReference>
<feature type="transmembrane region" description="Helical" evidence="9">
    <location>
        <begin position="385"/>
        <end position="404"/>
    </location>
</feature>
<evidence type="ECO:0000313" key="13">
    <source>
        <dbReference type="EMBL" id="SHH39576.1"/>
    </source>
</evidence>
<comment type="subcellular location">
    <subcellularLocation>
        <location evidence="1">Cell membrane</location>
        <topology evidence="1">Multi-pass membrane protein</topology>
    </subcellularLocation>
</comment>
<dbReference type="InterPro" id="IPR014756">
    <property type="entry name" value="Ig_E-set"/>
</dbReference>
<dbReference type="GO" id="GO:0042597">
    <property type="term" value="C:periplasmic space"/>
    <property type="evidence" value="ECO:0007669"/>
    <property type="project" value="InterPro"/>
</dbReference>
<evidence type="ECO:0000259" key="12">
    <source>
        <dbReference type="Pfam" id="PF05425"/>
    </source>
</evidence>
<keyword evidence="7" id="KW-0186">Copper</keyword>
<dbReference type="GO" id="GO:0046688">
    <property type="term" value="P:response to copper ion"/>
    <property type="evidence" value="ECO:0007669"/>
    <property type="project" value="InterPro"/>
</dbReference>
<evidence type="ECO:0000256" key="7">
    <source>
        <dbReference type="ARBA" id="ARBA00023008"/>
    </source>
</evidence>
<feature type="chain" id="PRO_5013042169" evidence="10">
    <location>
        <begin position="26"/>
        <end position="523"/>
    </location>
</feature>
<dbReference type="PANTHER" id="PTHR34820:SF4">
    <property type="entry name" value="INNER MEMBRANE PROTEIN YEBZ"/>
    <property type="match status" value="1"/>
</dbReference>
<evidence type="ECO:0000313" key="14">
    <source>
        <dbReference type="Proteomes" id="UP000189796"/>
    </source>
</evidence>
<feature type="domain" description="Copper resistance protein D" evidence="12">
    <location>
        <begin position="304"/>
        <end position="402"/>
    </location>
</feature>
<dbReference type="PANTHER" id="PTHR34820">
    <property type="entry name" value="INNER MEMBRANE PROTEIN YEBZ"/>
    <property type="match status" value="1"/>
</dbReference>
<dbReference type="EMBL" id="LT670817">
    <property type="protein sequence ID" value="SHH39576.1"/>
    <property type="molecule type" value="Genomic_DNA"/>
</dbReference>
<evidence type="ECO:0000256" key="6">
    <source>
        <dbReference type="ARBA" id="ARBA00022989"/>
    </source>
</evidence>
<dbReference type="Gene3D" id="2.60.40.1220">
    <property type="match status" value="1"/>
</dbReference>
<feature type="transmembrane region" description="Helical" evidence="9">
    <location>
        <begin position="312"/>
        <end position="330"/>
    </location>
</feature>
<evidence type="ECO:0000256" key="1">
    <source>
        <dbReference type="ARBA" id="ARBA00004651"/>
    </source>
</evidence>
<feature type="domain" description="CopC" evidence="11">
    <location>
        <begin position="24"/>
        <end position="115"/>
    </location>
</feature>
<evidence type="ECO:0000256" key="9">
    <source>
        <dbReference type="SAM" id="Phobius"/>
    </source>
</evidence>
<dbReference type="Proteomes" id="UP000189796">
    <property type="component" value="Chromosome I"/>
</dbReference>
<dbReference type="AlphaFoldDB" id="A0A1M5SM40"/>
<sequence>MMRLIAGLVALLSVLCFATVASAHASLVSTEPGDGSVLAQTPKTVQLRFNEAVTPAVIRLIDAAGRTRDDAAVRASDETIVITLPENLPRGTQVVSYRVISADGHPVAGSMLFSIGAVTGAAAIPTNAGSVSGLIWLARIGVYLGLFVGVGGAFFATWVGQTRSGSTAIIAATVVGLFSAAASLGLDGLDVLDLPLPDILISTPWKAALATSLGPSLLIAVAAMAAGFVAQRNRSVRVARTLSVLAIAGAGFSLAASGHAATAPPQWATRPLVFLHGVGVAFWVGALVPLVAMTWRPTPALLPVLNRFSRGAVPVVAVLLLAGLALAIAQMESFRALVETKYGIILSIKLTLVVALLGLAALNRFRLTPALAFDHLNTRPLIQSILIECMVVAGILAVVAGWRFTPPPRAAAVQPPLGLHMHTDNAMFQVLVSPAKVGSDSFVVQLMNGDASPLSAKEATLTLSLPELGIEPLERRATLGADGYWHLRDVPIPHPGRWHLRIDALVTDFQQITLEDDFDVPAR</sequence>
<evidence type="ECO:0000256" key="4">
    <source>
        <dbReference type="ARBA" id="ARBA00022723"/>
    </source>
</evidence>
<keyword evidence="4" id="KW-0479">Metal-binding</keyword>
<dbReference type="GO" id="GO:0005886">
    <property type="term" value="C:plasma membrane"/>
    <property type="evidence" value="ECO:0007669"/>
    <property type="project" value="UniProtKB-SubCell"/>
</dbReference>
<keyword evidence="3 9" id="KW-0812">Transmembrane</keyword>
<dbReference type="GO" id="GO:0006825">
    <property type="term" value="P:copper ion transport"/>
    <property type="evidence" value="ECO:0007669"/>
    <property type="project" value="InterPro"/>
</dbReference>
<dbReference type="InterPro" id="IPR014755">
    <property type="entry name" value="Cu-Rt/internalin_Ig-like"/>
</dbReference>
<evidence type="ECO:0000256" key="2">
    <source>
        <dbReference type="ARBA" id="ARBA00022475"/>
    </source>
</evidence>
<feature type="signal peptide" evidence="10">
    <location>
        <begin position="1"/>
        <end position="25"/>
    </location>
</feature>
<proteinExistence type="predicted"/>
<dbReference type="InterPro" id="IPR032694">
    <property type="entry name" value="CopC/D"/>
</dbReference>
<gene>
    <name evidence="13" type="ORF">SAMN05443248_4659</name>
</gene>
<keyword evidence="5 10" id="KW-0732">Signal</keyword>
<feature type="transmembrane region" description="Helical" evidence="9">
    <location>
        <begin position="206"/>
        <end position="230"/>
    </location>
</feature>
<evidence type="ECO:0000256" key="3">
    <source>
        <dbReference type="ARBA" id="ARBA00022692"/>
    </source>
</evidence>
<evidence type="ECO:0000259" key="11">
    <source>
        <dbReference type="Pfam" id="PF04234"/>
    </source>
</evidence>
<feature type="transmembrane region" description="Helical" evidence="9">
    <location>
        <begin position="242"/>
        <end position="261"/>
    </location>
</feature>
<accession>A0A1M5SM40</accession>
<dbReference type="GO" id="GO:0005507">
    <property type="term" value="F:copper ion binding"/>
    <property type="evidence" value="ECO:0007669"/>
    <property type="project" value="InterPro"/>
</dbReference>
<feature type="transmembrane region" description="Helical" evidence="9">
    <location>
        <begin position="134"/>
        <end position="156"/>
    </location>
</feature>
<protein>
    <submittedName>
        <fullName evidence="13">Copper transport protein</fullName>
    </submittedName>
</protein>
<keyword evidence="2" id="KW-1003">Cell membrane</keyword>
<name>A0A1M5SM40_9BRAD</name>
<feature type="transmembrane region" description="Helical" evidence="9">
    <location>
        <begin position="273"/>
        <end position="292"/>
    </location>
</feature>
<dbReference type="InterPro" id="IPR008457">
    <property type="entry name" value="Cu-R_CopD_dom"/>
</dbReference>
<evidence type="ECO:0000256" key="8">
    <source>
        <dbReference type="ARBA" id="ARBA00023136"/>
    </source>
</evidence>
<keyword evidence="8 9" id="KW-0472">Membrane</keyword>
<evidence type="ECO:0000256" key="5">
    <source>
        <dbReference type="ARBA" id="ARBA00022729"/>
    </source>
</evidence>
<keyword evidence="6 9" id="KW-1133">Transmembrane helix</keyword>
<organism evidence="13 14">
    <name type="scientific">Bradyrhizobium erythrophlei</name>
    <dbReference type="NCBI Taxonomy" id="1437360"/>
    <lineage>
        <taxon>Bacteria</taxon>
        <taxon>Pseudomonadati</taxon>
        <taxon>Pseudomonadota</taxon>
        <taxon>Alphaproteobacteria</taxon>
        <taxon>Hyphomicrobiales</taxon>
        <taxon>Nitrobacteraceae</taxon>
        <taxon>Bradyrhizobium</taxon>
    </lineage>
</organism>
<dbReference type="Pfam" id="PF05425">
    <property type="entry name" value="CopD"/>
    <property type="match status" value="1"/>
</dbReference>
<reference evidence="13 14" key="1">
    <citation type="submission" date="2016-11" db="EMBL/GenBank/DDBJ databases">
        <authorList>
            <person name="Jaros S."/>
            <person name="Januszkiewicz K."/>
            <person name="Wedrychowicz H."/>
        </authorList>
    </citation>
    <scope>NUCLEOTIDE SEQUENCE [LARGE SCALE GENOMIC DNA]</scope>
    <source>
        <strain evidence="13 14">GAS138</strain>
    </source>
</reference>
<evidence type="ECO:0000256" key="10">
    <source>
        <dbReference type="SAM" id="SignalP"/>
    </source>
</evidence>
<dbReference type="SUPFAM" id="SSF81296">
    <property type="entry name" value="E set domains"/>
    <property type="match status" value="1"/>
</dbReference>
<feature type="transmembrane region" description="Helical" evidence="9">
    <location>
        <begin position="168"/>
        <end position="186"/>
    </location>
</feature>
<feature type="transmembrane region" description="Helical" evidence="9">
    <location>
        <begin position="342"/>
        <end position="365"/>
    </location>
</feature>
<dbReference type="Pfam" id="PF04234">
    <property type="entry name" value="CopC"/>
    <property type="match status" value="1"/>
</dbReference>